<comment type="pathway">
    <text evidence="3 15">Cofactor biosynthesis; FMN biosynthesis; FMN from riboflavin (ATP route): step 1/1.</text>
</comment>
<keyword evidence="10 15" id="KW-0274">FAD</keyword>
<dbReference type="Gene3D" id="3.40.50.620">
    <property type="entry name" value="HUPs"/>
    <property type="match status" value="1"/>
</dbReference>
<dbReference type="EMBL" id="CP159307">
    <property type="protein sequence ID" value="XCH32609.1"/>
    <property type="molecule type" value="Genomic_DNA"/>
</dbReference>
<dbReference type="GO" id="GO:0005524">
    <property type="term" value="F:ATP binding"/>
    <property type="evidence" value="ECO:0007669"/>
    <property type="project" value="UniProtKB-UniRule"/>
</dbReference>
<comment type="similarity">
    <text evidence="15">Belongs to the ribF family.</text>
</comment>
<evidence type="ECO:0000256" key="12">
    <source>
        <dbReference type="ARBA" id="ARBA00023268"/>
    </source>
</evidence>
<comment type="catalytic activity">
    <reaction evidence="13 15">
        <text>riboflavin + ATP = FMN + ADP + H(+)</text>
        <dbReference type="Rhea" id="RHEA:14357"/>
        <dbReference type="ChEBI" id="CHEBI:15378"/>
        <dbReference type="ChEBI" id="CHEBI:30616"/>
        <dbReference type="ChEBI" id="CHEBI:57986"/>
        <dbReference type="ChEBI" id="CHEBI:58210"/>
        <dbReference type="ChEBI" id="CHEBI:456216"/>
        <dbReference type="EC" id="2.7.1.26"/>
    </reaction>
</comment>
<dbReference type="EC" id="2.7.1.26" evidence="15"/>
<dbReference type="GO" id="GO:0006747">
    <property type="term" value="P:FAD biosynthetic process"/>
    <property type="evidence" value="ECO:0007669"/>
    <property type="project" value="UniProtKB-UniRule"/>
</dbReference>
<dbReference type="Pfam" id="PF01687">
    <property type="entry name" value="Flavokinase"/>
    <property type="match status" value="1"/>
</dbReference>
<dbReference type="PIRSF" id="PIRSF004491">
    <property type="entry name" value="FAD_Synth"/>
    <property type="match status" value="1"/>
</dbReference>
<gene>
    <name evidence="17" type="ORF">ABV300_05405</name>
</gene>
<evidence type="ECO:0000313" key="17">
    <source>
        <dbReference type="EMBL" id="XCH32609.1"/>
    </source>
</evidence>
<dbReference type="InterPro" id="IPR014729">
    <property type="entry name" value="Rossmann-like_a/b/a_fold"/>
</dbReference>
<dbReference type="InterPro" id="IPR023468">
    <property type="entry name" value="Riboflavin_kinase"/>
</dbReference>
<dbReference type="NCBIfam" id="NF004160">
    <property type="entry name" value="PRK05627.1-3"/>
    <property type="match status" value="1"/>
</dbReference>
<evidence type="ECO:0000256" key="8">
    <source>
        <dbReference type="ARBA" id="ARBA00022741"/>
    </source>
</evidence>
<keyword evidence="6 15" id="KW-0808">Transferase</keyword>
<dbReference type="EC" id="2.7.7.2" evidence="15"/>
<comment type="pathway">
    <text evidence="2 15">Cofactor biosynthesis; FAD biosynthesis; FAD from FMN: step 1/1.</text>
</comment>
<dbReference type="GO" id="GO:0009231">
    <property type="term" value="P:riboflavin biosynthetic process"/>
    <property type="evidence" value="ECO:0007669"/>
    <property type="project" value="InterPro"/>
</dbReference>
<evidence type="ECO:0000256" key="6">
    <source>
        <dbReference type="ARBA" id="ARBA00022679"/>
    </source>
</evidence>
<keyword evidence="11 15" id="KW-0067">ATP-binding</keyword>
<accession>A0AAU8GAB0</accession>
<sequence length="311" mass="33631">MTQIESELLKVHPPRPVVLTIGVFDGVHLGHQALIAETIRQAKKIGALSAVVTFAGHPRQVLGKHKELPHLTSLDRRITLLKSTGIDLVITLAFTEELASLPALEFIRLLKKHLSLTGLVVGPDFALGKGREGDIASLKAIGEKYGFNLIVVPPQLKAGHKVSSTLVRKAMAESNMKKVHDLLGRCFSLEGNVARGEGRGAKLGFPTANLEIAADQALPADGVYATIASINGQAIPSITNIGTRPTFGVGNRTVETHLLDFNGQLYGHRLEIAIIEQIRPEEKFASPDKLLNQIKEDVAKARQVLKKTECV</sequence>
<keyword evidence="4 15" id="KW-0285">Flavoprotein</keyword>
<dbReference type="InterPro" id="IPR023465">
    <property type="entry name" value="Riboflavin_kinase_dom_sf"/>
</dbReference>
<organism evidence="17">
    <name type="scientific">Dehalogenimonas sp. 4OHTPN</name>
    <dbReference type="NCBI Taxonomy" id="3166643"/>
    <lineage>
        <taxon>Bacteria</taxon>
        <taxon>Bacillati</taxon>
        <taxon>Chloroflexota</taxon>
        <taxon>Dehalococcoidia</taxon>
        <taxon>Dehalococcoidales</taxon>
        <taxon>Dehalococcoidaceae</taxon>
        <taxon>Dehalogenimonas</taxon>
    </lineage>
</organism>
<evidence type="ECO:0000256" key="9">
    <source>
        <dbReference type="ARBA" id="ARBA00022777"/>
    </source>
</evidence>
<dbReference type="GO" id="GO:0003919">
    <property type="term" value="F:FMN adenylyltransferase activity"/>
    <property type="evidence" value="ECO:0007669"/>
    <property type="project" value="UniProtKB-UniRule"/>
</dbReference>
<dbReference type="NCBIfam" id="NF004162">
    <property type="entry name" value="PRK05627.1-5"/>
    <property type="match status" value="1"/>
</dbReference>
<evidence type="ECO:0000256" key="1">
    <source>
        <dbReference type="ARBA" id="ARBA00002121"/>
    </source>
</evidence>
<keyword evidence="8 15" id="KW-0547">Nucleotide-binding</keyword>
<dbReference type="SUPFAM" id="SSF52374">
    <property type="entry name" value="Nucleotidylyl transferase"/>
    <property type="match status" value="1"/>
</dbReference>
<evidence type="ECO:0000256" key="2">
    <source>
        <dbReference type="ARBA" id="ARBA00004726"/>
    </source>
</evidence>
<protein>
    <recommendedName>
        <fullName evidence="15">Riboflavin biosynthesis protein</fullName>
    </recommendedName>
    <domain>
        <recommendedName>
            <fullName evidence="15">Riboflavin kinase</fullName>
            <ecNumber evidence="15">2.7.1.26</ecNumber>
        </recommendedName>
        <alternativeName>
            <fullName evidence="15">Flavokinase</fullName>
        </alternativeName>
    </domain>
    <domain>
        <recommendedName>
            <fullName evidence="15">FMN adenylyltransferase</fullName>
            <ecNumber evidence="15">2.7.7.2</ecNumber>
        </recommendedName>
        <alternativeName>
            <fullName evidence="15">FAD pyrophosphorylase</fullName>
        </alternativeName>
        <alternativeName>
            <fullName evidence="15">FAD synthase</fullName>
        </alternativeName>
    </domain>
</protein>
<keyword evidence="12" id="KW-0511">Multifunctional enzyme</keyword>
<evidence type="ECO:0000256" key="5">
    <source>
        <dbReference type="ARBA" id="ARBA00022643"/>
    </source>
</evidence>
<reference evidence="17" key="1">
    <citation type="submission" date="2024-06" db="EMBL/GenBank/DDBJ databases">
        <title>A Novel Isolate, Dehalogenimonas sp. Strain 4OHTPN, Dechlorinates Aromatic 4 Hydroxy chlorothalonil by a Novel Reductive Dehalogenase.</title>
        <authorList>
            <person name="Liu G."/>
        </authorList>
    </citation>
    <scope>NUCLEOTIDE SEQUENCE</scope>
    <source>
        <strain evidence="17">4OHTPN</strain>
    </source>
</reference>
<dbReference type="RefSeq" id="WP_353713882.1">
    <property type="nucleotide sequence ID" value="NZ_CP159307.1"/>
</dbReference>
<dbReference type="InterPro" id="IPR015865">
    <property type="entry name" value="Riboflavin_kinase_bac/euk"/>
</dbReference>
<evidence type="ECO:0000256" key="14">
    <source>
        <dbReference type="ARBA" id="ARBA00049494"/>
    </source>
</evidence>
<evidence type="ECO:0000256" key="3">
    <source>
        <dbReference type="ARBA" id="ARBA00005201"/>
    </source>
</evidence>
<dbReference type="Pfam" id="PF06574">
    <property type="entry name" value="FAD_syn"/>
    <property type="match status" value="1"/>
</dbReference>
<dbReference type="SMART" id="SM00904">
    <property type="entry name" value="Flavokinase"/>
    <property type="match status" value="1"/>
</dbReference>
<dbReference type="SUPFAM" id="SSF82114">
    <property type="entry name" value="Riboflavin kinase-like"/>
    <property type="match status" value="1"/>
</dbReference>
<comment type="function">
    <text evidence="1">Catalyzes the phosphorylation of riboflavin to FMN followed by the adenylation of FMN to FAD.</text>
</comment>
<dbReference type="InterPro" id="IPR015864">
    <property type="entry name" value="FAD_synthase"/>
</dbReference>
<dbReference type="NCBIfam" id="TIGR00083">
    <property type="entry name" value="ribF"/>
    <property type="match status" value="1"/>
</dbReference>
<dbReference type="GO" id="GO:0008531">
    <property type="term" value="F:riboflavin kinase activity"/>
    <property type="evidence" value="ECO:0007669"/>
    <property type="project" value="UniProtKB-UniRule"/>
</dbReference>
<keyword evidence="9 15" id="KW-0418">Kinase</keyword>
<name>A0AAU8GAB0_9CHLR</name>
<dbReference type="FunFam" id="2.40.30.30:FF:000003">
    <property type="entry name" value="Riboflavin biosynthesis protein"/>
    <property type="match status" value="1"/>
</dbReference>
<dbReference type="PANTHER" id="PTHR22749">
    <property type="entry name" value="RIBOFLAVIN KINASE/FMN ADENYLYLTRANSFERASE"/>
    <property type="match status" value="1"/>
</dbReference>
<evidence type="ECO:0000256" key="13">
    <source>
        <dbReference type="ARBA" id="ARBA00047880"/>
    </source>
</evidence>
<comment type="catalytic activity">
    <reaction evidence="14 15">
        <text>FMN + ATP + H(+) = FAD + diphosphate</text>
        <dbReference type="Rhea" id="RHEA:17237"/>
        <dbReference type="ChEBI" id="CHEBI:15378"/>
        <dbReference type="ChEBI" id="CHEBI:30616"/>
        <dbReference type="ChEBI" id="CHEBI:33019"/>
        <dbReference type="ChEBI" id="CHEBI:57692"/>
        <dbReference type="ChEBI" id="CHEBI:58210"/>
        <dbReference type="EC" id="2.7.7.2"/>
    </reaction>
</comment>
<dbReference type="FunFam" id="3.40.50.620:FF:000021">
    <property type="entry name" value="Riboflavin biosynthesis protein"/>
    <property type="match status" value="1"/>
</dbReference>
<proteinExistence type="inferred from homology"/>
<evidence type="ECO:0000256" key="4">
    <source>
        <dbReference type="ARBA" id="ARBA00022630"/>
    </source>
</evidence>
<evidence type="ECO:0000256" key="7">
    <source>
        <dbReference type="ARBA" id="ARBA00022695"/>
    </source>
</evidence>
<evidence type="ECO:0000256" key="10">
    <source>
        <dbReference type="ARBA" id="ARBA00022827"/>
    </source>
</evidence>
<feature type="domain" description="Riboflavin kinase" evidence="16">
    <location>
        <begin position="182"/>
        <end position="306"/>
    </location>
</feature>
<dbReference type="Gene3D" id="2.40.30.30">
    <property type="entry name" value="Riboflavin kinase-like"/>
    <property type="match status" value="1"/>
</dbReference>
<dbReference type="AlphaFoldDB" id="A0AAU8GAB0"/>
<dbReference type="InterPro" id="IPR002606">
    <property type="entry name" value="Riboflavin_kinase_bac"/>
</dbReference>
<evidence type="ECO:0000259" key="16">
    <source>
        <dbReference type="SMART" id="SM00904"/>
    </source>
</evidence>
<evidence type="ECO:0000256" key="15">
    <source>
        <dbReference type="PIRNR" id="PIRNR004491"/>
    </source>
</evidence>
<dbReference type="PANTHER" id="PTHR22749:SF6">
    <property type="entry name" value="RIBOFLAVIN KINASE"/>
    <property type="match status" value="1"/>
</dbReference>
<keyword evidence="7 15" id="KW-0548">Nucleotidyltransferase</keyword>
<dbReference type="CDD" id="cd02064">
    <property type="entry name" value="FAD_synthetase_N"/>
    <property type="match status" value="1"/>
</dbReference>
<evidence type="ECO:0000256" key="11">
    <source>
        <dbReference type="ARBA" id="ARBA00022840"/>
    </source>
</evidence>
<keyword evidence="5 15" id="KW-0288">FMN</keyword>
<dbReference type="GO" id="GO:0009398">
    <property type="term" value="P:FMN biosynthetic process"/>
    <property type="evidence" value="ECO:0007669"/>
    <property type="project" value="UniProtKB-UniRule"/>
</dbReference>